<dbReference type="PANTHER" id="PTHR10066">
    <property type="entry name" value="BETA-GLUCURONIDASE"/>
    <property type="match status" value="1"/>
</dbReference>
<dbReference type="Pfam" id="PF02837">
    <property type="entry name" value="Glyco_hydro_2_N"/>
    <property type="match status" value="1"/>
</dbReference>
<evidence type="ECO:0000313" key="11">
    <source>
        <dbReference type="Proteomes" id="UP001589627"/>
    </source>
</evidence>
<evidence type="ECO:0000259" key="9">
    <source>
        <dbReference type="Pfam" id="PF02837"/>
    </source>
</evidence>
<evidence type="ECO:0000256" key="1">
    <source>
        <dbReference type="ARBA" id="ARBA00007401"/>
    </source>
</evidence>
<dbReference type="InterPro" id="IPR008979">
    <property type="entry name" value="Galactose-bd-like_sf"/>
</dbReference>
<evidence type="ECO:0000313" key="10">
    <source>
        <dbReference type="EMBL" id="MFB9832702.1"/>
    </source>
</evidence>
<dbReference type="InterPro" id="IPR006101">
    <property type="entry name" value="Glyco_hydro_2"/>
</dbReference>
<dbReference type="Gene3D" id="2.60.120.260">
    <property type="entry name" value="Galactose-binding domain-like"/>
    <property type="match status" value="1"/>
</dbReference>
<dbReference type="InterPro" id="IPR013783">
    <property type="entry name" value="Ig-like_fold"/>
</dbReference>
<proteinExistence type="inferred from homology"/>
<reference evidence="10 11" key="1">
    <citation type="submission" date="2024-09" db="EMBL/GenBank/DDBJ databases">
        <authorList>
            <person name="Sun Q."/>
            <person name="Mori K."/>
        </authorList>
    </citation>
    <scope>NUCLEOTIDE SEQUENCE [LARGE SCALE GENOMIC DNA]</scope>
    <source>
        <strain evidence="10 11">TBRC 0563</strain>
    </source>
</reference>
<dbReference type="InterPro" id="IPR006102">
    <property type="entry name" value="Ig-like_GH2"/>
</dbReference>
<keyword evidence="11" id="KW-1185">Reference proteome</keyword>
<dbReference type="Gene3D" id="2.60.40.10">
    <property type="entry name" value="Immunoglobulins"/>
    <property type="match status" value="1"/>
</dbReference>
<dbReference type="PROSITE" id="PS00608">
    <property type="entry name" value="GLYCOSYL_HYDROL_F2_2"/>
    <property type="match status" value="1"/>
</dbReference>
<protein>
    <recommendedName>
        <fullName evidence="3">Beta-glucuronidase</fullName>
        <ecNumber evidence="2">3.2.1.31</ecNumber>
    </recommendedName>
</protein>
<dbReference type="Gene3D" id="3.20.20.80">
    <property type="entry name" value="Glycosidases"/>
    <property type="match status" value="1"/>
</dbReference>
<dbReference type="InterPro" id="IPR006104">
    <property type="entry name" value="Glyco_hydro_2_N"/>
</dbReference>
<dbReference type="Pfam" id="PF00703">
    <property type="entry name" value="Glyco_hydro_2"/>
    <property type="match status" value="1"/>
</dbReference>
<dbReference type="EC" id="3.2.1.31" evidence="2"/>
<evidence type="ECO:0000259" key="8">
    <source>
        <dbReference type="Pfam" id="PF02836"/>
    </source>
</evidence>
<name>A0ABV5YE17_9ACTN</name>
<dbReference type="PANTHER" id="PTHR10066:SF67">
    <property type="entry name" value="BETA-GLUCURONIDASE"/>
    <property type="match status" value="1"/>
</dbReference>
<dbReference type="InterPro" id="IPR023232">
    <property type="entry name" value="Glyco_hydro_2_AS"/>
</dbReference>
<dbReference type="EMBL" id="JBHLZP010000057">
    <property type="protein sequence ID" value="MFB9832702.1"/>
    <property type="molecule type" value="Genomic_DNA"/>
</dbReference>
<comment type="similarity">
    <text evidence="1 6">Belongs to the glycosyl hydrolase 2 family.</text>
</comment>
<dbReference type="RefSeq" id="WP_378198904.1">
    <property type="nucleotide sequence ID" value="NZ_JBHLZP010000057.1"/>
</dbReference>
<dbReference type="NCBIfam" id="NF007538">
    <property type="entry name" value="PRK10150.1"/>
    <property type="match status" value="1"/>
</dbReference>
<comment type="caution">
    <text evidence="10">The sequence shown here is derived from an EMBL/GenBank/DDBJ whole genome shotgun (WGS) entry which is preliminary data.</text>
</comment>
<evidence type="ECO:0000256" key="3">
    <source>
        <dbReference type="ARBA" id="ARBA00016205"/>
    </source>
</evidence>
<keyword evidence="5 6" id="KW-0326">Glycosidase</keyword>
<evidence type="ECO:0000256" key="4">
    <source>
        <dbReference type="ARBA" id="ARBA00022801"/>
    </source>
</evidence>
<evidence type="ECO:0000256" key="2">
    <source>
        <dbReference type="ARBA" id="ARBA00012761"/>
    </source>
</evidence>
<dbReference type="GO" id="GO:0004566">
    <property type="term" value="F:beta-glucuronidase activity"/>
    <property type="evidence" value="ECO:0007669"/>
    <property type="project" value="UniProtKB-EC"/>
</dbReference>
<keyword evidence="4 6" id="KW-0378">Hydrolase</keyword>
<accession>A0ABV5YE17</accession>
<feature type="domain" description="Glycoside hydrolase family 2 immunoglobulin-like beta-sandwich" evidence="7">
    <location>
        <begin position="182"/>
        <end position="271"/>
    </location>
</feature>
<dbReference type="PROSITE" id="PS00719">
    <property type="entry name" value="GLYCOSYL_HYDROL_F2_1"/>
    <property type="match status" value="1"/>
</dbReference>
<feature type="domain" description="Glycosyl hydrolases family 2 sugar binding" evidence="9">
    <location>
        <begin position="14"/>
        <end position="180"/>
    </location>
</feature>
<dbReference type="SUPFAM" id="SSF51445">
    <property type="entry name" value="(Trans)glycosidases"/>
    <property type="match status" value="1"/>
</dbReference>
<evidence type="ECO:0000256" key="5">
    <source>
        <dbReference type="ARBA" id="ARBA00023295"/>
    </source>
</evidence>
<evidence type="ECO:0000256" key="6">
    <source>
        <dbReference type="RuleBase" id="RU361154"/>
    </source>
</evidence>
<organism evidence="10 11">
    <name type="scientific">Actinoallomurus acaciae</name>
    <dbReference type="NCBI Taxonomy" id="502577"/>
    <lineage>
        <taxon>Bacteria</taxon>
        <taxon>Bacillati</taxon>
        <taxon>Actinomycetota</taxon>
        <taxon>Actinomycetes</taxon>
        <taxon>Streptosporangiales</taxon>
        <taxon>Thermomonosporaceae</taxon>
        <taxon>Actinoallomurus</taxon>
    </lineage>
</organism>
<dbReference type="InterPro" id="IPR006103">
    <property type="entry name" value="Glyco_hydro_2_cat"/>
</dbReference>
<sequence>MLRPQETPSREHVRLDGLWSFAFDPGDRGRAEEWWRGDLPGASEMPVPASYNDVPATRDAHEHVGDVWYQRHVRVPAGWEGRRVVLRFDAAAHRAVVWWNDVEIGRHEGGYTPFECDVTGHVRIGETARVTVVVDNRLDLTSIPPGIVDVLPDGRRRQRYFHDFFNYAGLHRTVWLYTTPRVYVEDITVTTEVDGADARVRYRVDVAGGQVAEVVLTDADGTERARAATAEGTLEVADATLWRPGHGHLHRLAVRTAGDDPDEYVLPVGLRDVRVDGDRFLINGEPFHFRGFGKHEDNAVRGKGHDDVLMVHDFALLDWIGANSFRTSHYPYAEEVLEYADRHGVVVIDETPAVGLNFEIAHTLVPGDPEHIFAAVDDATRAAHLCAIRELIARDKNHPSVVMWSIANEPDSARPEARPYFEPLVRAARAADPSRPVCFAQVQLPPDRDVISDLFDVICLNRYNGWYIDTGDLATAERELETELREWVRRHGRPIIVTEYGADAMAGVRSVAAGTWTEDYQVALLETFHRVFDRIDSVVGEHVWNFADFATGYGVNRVDGNKKGVFTRDRRPKAAAFALRRRWKGTEGSAADPVA</sequence>
<dbReference type="Proteomes" id="UP001589627">
    <property type="component" value="Unassembled WGS sequence"/>
</dbReference>
<dbReference type="InterPro" id="IPR023230">
    <property type="entry name" value="Glyco_hydro_2_CS"/>
</dbReference>
<dbReference type="SUPFAM" id="SSF49303">
    <property type="entry name" value="beta-Galactosidase/glucuronidase domain"/>
    <property type="match status" value="1"/>
</dbReference>
<dbReference type="SUPFAM" id="SSF49785">
    <property type="entry name" value="Galactose-binding domain-like"/>
    <property type="match status" value="1"/>
</dbReference>
<dbReference type="InterPro" id="IPR017853">
    <property type="entry name" value="GH"/>
</dbReference>
<evidence type="ECO:0000259" key="7">
    <source>
        <dbReference type="Pfam" id="PF00703"/>
    </source>
</evidence>
<dbReference type="InterPro" id="IPR036156">
    <property type="entry name" value="Beta-gal/glucu_dom_sf"/>
</dbReference>
<dbReference type="PRINTS" id="PR00132">
    <property type="entry name" value="GLHYDRLASE2"/>
</dbReference>
<dbReference type="Pfam" id="PF02836">
    <property type="entry name" value="Glyco_hydro_2_C"/>
    <property type="match status" value="1"/>
</dbReference>
<gene>
    <name evidence="10" type="primary">uidA</name>
    <name evidence="10" type="ORF">ACFFNX_10945</name>
</gene>
<feature type="domain" description="Glycoside hydrolase family 2 catalytic" evidence="8">
    <location>
        <begin position="273"/>
        <end position="584"/>
    </location>
</feature>